<dbReference type="InterPro" id="IPR029441">
    <property type="entry name" value="Cass2"/>
</dbReference>
<dbReference type="AlphaFoldDB" id="A0A2V2YYJ1"/>
<comment type="caution">
    <text evidence="2">The sequence shown here is derived from an EMBL/GenBank/DDBJ whole genome shotgun (WGS) entry which is preliminary data.</text>
</comment>
<gene>
    <name evidence="2" type="ORF">DFQ01_102307</name>
</gene>
<dbReference type="InterPro" id="IPR011256">
    <property type="entry name" value="Reg_factor_effector_dom_sf"/>
</dbReference>
<dbReference type="Pfam" id="PF14526">
    <property type="entry name" value="Cass2"/>
    <property type="match status" value="1"/>
</dbReference>
<dbReference type="EMBL" id="QGTQ01000002">
    <property type="protein sequence ID" value="PWW07414.1"/>
    <property type="molecule type" value="Genomic_DNA"/>
</dbReference>
<dbReference type="SUPFAM" id="SSF55136">
    <property type="entry name" value="Probable bacterial effector-binding domain"/>
    <property type="match status" value="1"/>
</dbReference>
<dbReference type="RefSeq" id="WP_245946521.1">
    <property type="nucleotide sequence ID" value="NZ_CP054612.1"/>
</dbReference>
<sequence length="115" mass="13056">MMNFKERIKDSFVLVGYGAAGKWSGDVVDPIPALWAKSYRFLSENKVDEIVGICLPPRSDHYFYTCGIEIDSVKFEKVGEGMTLHTFPRQKYVVFKHKGAAKSIPNTYGELWESS</sequence>
<evidence type="ECO:0000313" key="2">
    <source>
        <dbReference type="EMBL" id="PWW07414.1"/>
    </source>
</evidence>
<evidence type="ECO:0000259" key="1">
    <source>
        <dbReference type="Pfam" id="PF14526"/>
    </source>
</evidence>
<keyword evidence="3" id="KW-1185">Reference proteome</keyword>
<reference evidence="2 3" key="1">
    <citation type="submission" date="2018-05" db="EMBL/GenBank/DDBJ databases">
        <title>Genomic Encyclopedia of Type Strains, Phase III (KMG-III): the genomes of soil and plant-associated and newly described type strains.</title>
        <authorList>
            <person name="Whitman W."/>
        </authorList>
    </citation>
    <scope>NUCLEOTIDE SEQUENCE [LARGE SCALE GENOMIC DNA]</scope>
    <source>
        <strain evidence="2 3">CECT 5696</strain>
    </source>
</reference>
<dbReference type="Gene3D" id="3.20.80.10">
    <property type="entry name" value="Regulatory factor, effector binding domain"/>
    <property type="match status" value="1"/>
</dbReference>
<evidence type="ECO:0000313" key="3">
    <source>
        <dbReference type="Proteomes" id="UP000246635"/>
    </source>
</evidence>
<organism evidence="2 3">
    <name type="scientific">Paenibacillus cellulosilyticus</name>
    <dbReference type="NCBI Taxonomy" id="375489"/>
    <lineage>
        <taxon>Bacteria</taxon>
        <taxon>Bacillati</taxon>
        <taxon>Bacillota</taxon>
        <taxon>Bacilli</taxon>
        <taxon>Bacillales</taxon>
        <taxon>Paenibacillaceae</taxon>
        <taxon>Paenibacillus</taxon>
    </lineage>
</organism>
<feature type="domain" description="Integron-associated effector binding protein" evidence="1">
    <location>
        <begin position="9"/>
        <end position="114"/>
    </location>
</feature>
<dbReference type="Proteomes" id="UP000246635">
    <property type="component" value="Unassembled WGS sequence"/>
</dbReference>
<accession>A0A2V2YYJ1</accession>
<protein>
    <submittedName>
        <fullName evidence="2">AraC family transcriptional regulator</fullName>
    </submittedName>
</protein>
<proteinExistence type="predicted"/>
<name>A0A2V2YYJ1_9BACL</name>